<evidence type="ECO:0000256" key="1">
    <source>
        <dbReference type="SAM" id="Coils"/>
    </source>
</evidence>
<reference evidence="4" key="1">
    <citation type="submission" date="2024-04" db="EMBL/GenBank/DDBJ databases">
        <authorList>
            <consortium name="Molecular Ecology Group"/>
        </authorList>
    </citation>
    <scope>NUCLEOTIDE SEQUENCE</scope>
</reference>
<dbReference type="InterPro" id="IPR033561">
    <property type="entry name" value="FBF1"/>
</dbReference>
<dbReference type="GO" id="GO:0090162">
    <property type="term" value="P:establishment of epithelial cell polarity"/>
    <property type="evidence" value="ECO:0007669"/>
    <property type="project" value="InterPro"/>
</dbReference>
<feature type="coiled-coil region" evidence="1">
    <location>
        <begin position="556"/>
        <end position="626"/>
    </location>
</feature>
<gene>
    <name evidence="4" type="ORF">LPLAT_LOCUS6538</name>
</gene>
<feature type="compositionally biased region" description="Polar residues" evidence="2">
    <location>
        <begin position="188"/>
        <end position="197"/>
    </location>
</feature>
<dbReference type="PANTHER" id="PTHR33689:SF1">
    <property type="entry name" value="FAS-BINDING FACTOR 1"/>
    <property type="match status" value="1"/>
</dbReference>
<evidence type="ECO:0000313" key="5">
    <source>
        <dbReference type="Proteomes" id="UP001497644"/>
    </source>
</evidence>
<feature type="region of interest" description="Disordered" evidence="2">
    <location>
        <begin position="157"/>
        <end position="221"/>
    </location>
</feature>
<dbReference type="Proteomes" id="UP001497644">
    <property type="component" value="Chromosome 2"/>
</dbReference>
<dbReference type="GO" id="GO:0005814">
    <property type="term" value="C:centriole"/>
    <property type="evidence" value="ECO:0007669"/>
    <property type="project" value="TreeGrafter"/>
</dbReference>
<evidence type="ECO:0000256" key="2">
    <source>
        <dbReference type="SAM" id="MobiDB-lite"/>
    </source>
</evidence>
<sequence>MVEMVEDMDNLDDKLFSAFKRNASTEDVKKKITFADEDDLLTDLLADKDFSSGQKNPVATKDKSIIDDLFSKKISNESLSSLKPDEKENNLTSALSTTGIDKSKATNDKARKLSLMQDLFGNTLHMSPSKESNASKKSVQIEQGVIQHATEPKIQSQYSTYAPTAGTREPRRGKRTSERINDPLGLFSLSTMSNQTEKTAEEKRTVSADSSRQKSETKQYLPDWLEPKKATEDKNNDYIQDKIMPTEELFSRHRRSSSDKIVQEDETRLAESLPHEKKELTQLSDNQKIEMNEYEKGKIEENYHKSDAVDVPLNANKNSENAYGKLIRKDASYENTIYKLELEKSHLTVAMHSLNEKYENEMTILDESYKRQIGFLQERTDTLERRMQQELECLETDYEAKIEKLKNEKMQIETSYKEEIQNLKKEHAQFIEEIYKRHSQNTRLLQKEHFDTIENILKMREVENLAMTTIATHKTDMQNLLQKADFIIENIKNVQEKTDHRDDQSVKLREYYLKNQEEDMQIRNVETKKQQELLMEERDKMMKVADRLDSHVAQLVLELEKKSTMLNEALETLRKREQSLSRERELFEEKVQWEYNHLQALKESWLNEQEKELKILTKEKEVTAAKKKQYEVLKTIKTNSDNITKIESAVAIKTAQDATILANHERLKWQEKIKYLEAQQQALQEKEHRLLEHAKDIENFTQVAFTKNEEAVKALKEVRNIENEYKTKFDPNLSGILEKLNSTSEKLATAQLDKTKKNTNIPYSANRRTLSNQQQAFQVTTHFTEVVDPQLVMLKLKLDDQLDDIQYI</sequence>
<dbReference type="GO" id="GO:0036064">
    <property type="term" value="C:ciliary basal body"/>
    <property type="evidence" value="ECO:0007669"/>
    <property type="project" value="TreeGrafter"/>
</dbReference>
<dbReference type="EMBL" id="OZ034825">
    <property type="protein sequence ID" value="CAL1680539.1"/>
    <property type="molecule type" value="Genomic_DNA"/>
</dbReference>
<feature type="domain" description="Fas-binding factor 1 C-terminal" evidence="3">
    <location>
        <begin position="340"/>
        <end position="764"/>
    </location>
</feature>
<evidence type="ECO:0000259" key="3">
    <source>
        <dbReference type="Pfam" id="PF21007"/>
    </source>
</evidence>
<keyword evidence="5" id="KW-1185">Reference proteome</keyword>
<feature type="coiled-coil region" evidence="1">
    <location>
        <begin position="666"/>
        <end position="696"/>
    </location>
</feature>
<name>A0AAV2NL44_9HYME</name>
<dbReference type="InterPro" id="IPR049390">
    <property type="entry name" value="FBF1_C"/>
</dbReference>
<feature type="coiled-coil region" evidence="1">
    <location>
        <begin position="384"/>
        <end position="433"/>
    </location>
</feature>
<feature type="compositionally biased region" description="Basic and acidic residues" evidence="2">
    <location>
        <begin position="198"/>
        <end position="217"/>
    </location>
</feature>
<accession>A0AAV2NL44</accession>
<protein>
    <recommendedName>
        <fullName evidence="3">Fas-binding factor 1 C-terminal domain-containing protein</fullName>
    </recommendedName>
</protein>
<dbReference type="Pfam" id="PF21007">
    <property type="entry name" value="FBF1"/>
    <property type="match status" value="1"/>
</dbReference>
<keyword evidence="1" id="KW-0175">Coiled coil</keyword>
<evidence type="ECO:0000313" key="4">
    <source>
        <dbReference type="EMBL" id="CAL1680539.1"/>
    </source>
</evidence>
<dbReference type="PANTHER" id="PTHR33689">
    <property type="entry name" value="FAS-BINDING FACTOR 1"/>
    <property type="match status" value="1"/>
</dbReference>
<dbReference type="GO" id="GO:0097539">
    <property type="term" value="C:ciliary transition fiber"/>
    <property type="evidence" value="ECO:0007669"/>
    <property type="project" value="InterPro"/>
</dbReference>
<organism evidence="4 5">
    <name type="scientific">Lasius platythorax</name>
    <dbReference type="NCBI Taxonomy" id="488582"/>
    <lineage>
        <taxon>Eukaryota</taxon>
        <taxon>Metazoa</taxon>
        <taxon>Ecdysozoa</taxon>
        <taxon>Arthropoda</taxon>
        <taxon>Hexapoda</taxon>
        <taxon>Insecta</taxon>
        <taxon>Pterygota</taxon>
        <taxon>Neoptera</taxon>
        <taxon>Endopterygota</taxon>
        <taxon>Hymenoptera</taxon>
        <taxon>Apocrita</taxon>
        <taxon>Aculeata</taxon>
        <taxon>Formicoidea</taxon>
        <taxon>Formicidae</taxon>
        <taxon>Formicinae</taxon>
        <taxon>Lasius</taxon>
        <taxon>Lasius</taxon>
    </lineage>
</organism>
<dbReference type="AlphaFoldDB" id="A0AAV2NL44"/>
<dbReference type="GO" id="GO:0060271">
    <property type="term" value="P:cilium assembly"/>
    <property type="evidence" value="ECO:0007669"/>
    <property type="project" value="InterPro"/>
</dbReference>
<proteinExistence type="predicted"/>